<dbReference type="EMBL" id="BFEA01000146">
    <property type="protein sequence ID" value="GBG71430.1"/>
    <property type="molecule type" value="Genomic_DNA"/>
</dbReference>
<comment type="caution">
    <text evidence="13">The sequence shown here is derived from an EMBL/GenBank/DDBJ whole genome shotgun (WGS) entry which is preliminary data.</text>
</comment>
<proteinExistence type="inferred from homology"/>
<evidence type="ECO:0000256" key="6">
    <source>
        <dbReference type="ARBA" id="ARBA00023065"/>
    </source>
</evidence>
<dbReference type="OrthoDB" id="421226at2759"/>
<dbReference type="SUPFAM" id="SSF51206">
    <property type="entry name" value="cAMP-binding domain-like"/>
    <property type="match status" value="1"/>
</dbReference>
<evidence type="ECO:0000256" key="4">
    <source>
        <dbReference type="ARBA" id="ARBA00022692"/>
    </source>
</evidence>
<dbReference type="PROSITE" id="PS50042">
    <property type="entry name" value="CNMP_BINDING_3"/>
    <property type="match status" value="1"/>
</dbReference>
<dbReference type="STRING" id="69332.A0A388KN00"/>
<keyword evidence="8" id="KW-1071">Ligand-gated ion channel</keyword>
<comment type="subcellular location">
    <subcellularLocation>
        <location evidence="1">Membrane</location>
        <topology evidence="1">Multi-pass membrane protein</topology>
    </subcellularLocation>
</comment>
<evidence type="ECO:0000256" key="3">
    <source>
        <dbReference type="ARBA" id="ARBA00022448"/>
    </source>
</evidence>
<feature type="region of interest" description="Disordered" evidence="10">
    <location>
        <begin position="825"/>
        <end position="858"/>
    </location>
</feature>
<evidence type="ECO:0000256" key="11">
    <source>
        <dbReference type="SAM" id="Phobius"/>
    </source>
</evidence>
<dbReference type="SMART" id="SM00100">
    <property type="entry name" value="cNMP"/>
    <property type="match status" value="1"/>
</dbReference>
<dbReference type="InterPro" id="IPR018490">
    <property type="entry name" value="cNMP-bd_dom_sf"/>
</dbReference>
<protein>
    <recommendedName>
        <fullName evidence="12">Cyclic nucleotide-binding domain-containing protein</fullName>
    </recommendedName>
</protein>
<dbReference type="SUPFAM" id="SSF81324">
    <property type="entry name" value="Voltage-gated potassium channels"/>
    <property type="match status" value="1"/>
</dbReference>
<feature type="transmembrane region" description="Helical" evidence="11">
    <location>
        <begin position="350"/>
        <end position="371"/>
    </location>
</feature>
<feature type="transmembrane region" description="Helical" evidence="11">
    <location>
        <begin position="271"/>
        <end position="292"/>
    </location>
</feature>
<evidence type="ECO:0000259" key="12">
    <source>
        <dbReference type="PROSITE" id="PS50042"/>
    </source>
</evidence>
<evidence type="ECO:0000256" key="9">
    <source>
        <dbReference type="ARBA" id="ARBA00023303"/>
    </source>
</evidence>
<dbReference type="GO" id="GO:0005216">
    <property type="term" value="F:monoatomic ion channel activity"/>
    <property type="evidence" value="ECO:0007669"/>
    <property type="project" value="InterPro"/>
</dbReference>
<dbReference type="Gramene" id="GBG71430">
    <property type="protein sequence ID" value="GBG71430"/>
    <property type="gene ID" value="CBR_g8849"/>
</dbReference>
<dbReference type="PANTHER" id="PTHR45651">
    <property type="entry name" value="CYCLIC NUCLEOTIDE-GATED ION CHANNEL 15-RELATED-RELATED"/>
    <property type="match status" value="1"/>
</dbReference>
<keyword evidence="6" id="KW-0406">Ion transport</keyword>
<dbReference type="AlphaFoldDB" id="A0A388KN00"/>
<keyword evidence="7 11" id="KW-0472">Membrane</keyword>
<dbReference type="PANTHER" id="PTHR45651:SF12">
    <property type="entry name" value="CYCLIC NUCLEOTIDE-GATED ION CHANNEL 15-RELATED"/>
    <property type="match status" value="1"/>
</dbReference>
<feature type="compositionally biased region" description="Basic and acidic residues" evidence="10">
    <location>
        <begin position="697"/>
        <end position="706"/>
    </location>
</feature>
<comment type="similarity">
    <text evidence="2">Belongs to the cyclic nucleotide-gated cation channel (TC 1.A.1.5) family.</text>
</comment>
<reference evidence="13 14" key="1">
    <citation type="journal article" date="2018" name="Cell">
        <title>The Chara Genome: Secondary Complexity and Implications for Plant Terrestrialization.</title>
        <authorList>
            <person name="Nishiyama T."/>
            <person name="Sakayama H."/>
            <person name="Vries J.D."/>
            <person name="Buschmann H."/>
            <person name="Saint-Marcoux D."/>
            <person name="Ullrich K.K."/>
            <person name="Haas F.B."/>
            <person name="Vanderstraeten L."/>
            <person name="Becker D."/>
            <person name="Lang D."/>
            <person name="Vosolsobe S."/>
            <person name="Rombauts S."/>
            <person name="Wilhelmsson P.K.I."/>
            <person name="Janitza P."/>
            <person name="Kern R."/>
            <person name="Heyl A."/>
            <person name="Rumpler F."/>
            <person name="Villalobos L.I.A.C."/>
            <person name="Clay J.M."/>
            <person name="Skokan R."/>
            <person name="Toyoda A."/>
            <person name="Suzuki Y."/>
            <person name="Kagoshima H."/>
            <person name="Schijlen E."/>
            <person name="Tajeshwar N."/>
            <person name="Catarino B."/>
            <person name="Hetherington A.J."/>
            <person name="Saltykova A."/>
            <person name="Bonnot C."/>
            <person name="Breuninger H."/>
            <person name="Symeonidi A."/>
            <person name="Radhakrishnan G.V."/>
            <person name="Van Nieuwerburgh F."/>
            <person name="Deforce D."/>
            <person name="Chang C."/>
            <person name="Karol K.G."/>
            <person name="Hedrich R."/>
            <person name="Ulvskov P."/>
            <person name="Glockner G."/>
            <person name="Delwiche C.F."/>
            <person name="Petrasek J."/>
            <person name="Van de Peer Y."/>
            <person name="Friml J."/>
            <person name="Beilby M."/>
            <person name="Dolan L."/>
            <person name="Kohara Y."/>
            <person name="Sugano S."/>
            <person name="Fujiyama A."/>
            <person name="Delaux P.-M."/>
            <person name="Quint M."/>
            <person name="TheiBen G."/>
            <person name="Hagemann M."/>
            <person name="Harholt J."/>
            <person name="Dunand C."/>
            <person name="Zachgo S."/>
            <person name="Langdale J."/>
            <person name="Maumus F."/>
            <person name="Straeten D.V.D."/>
            <person name="Gould S.B."/>
            <person name="Rensing S.A."/>
        </authorList>
    </citation>
    <scope>NUCLEOTIDE SEQUENCE [LARGE SCALE GENOMIC DNA]</scope>
    <source>
        <strain evidence="13 14">S276</strain>
    </source>
</reference>
<evidence type="ECO:0000313" key="14">
    <source>
        <dbReference type="Proteomes" id="UP000265515"/>
    </source>
</evidence>
<keyword evidence="9" id="KW-0407">Ion channel</keyword>
<dbReference type="Gene3D" id="1.10.287.70">
    <property type="match status" value="1"/>
</dbReference>
<evidence type="ECO:0000256" key="5">
    <source>
        <dbReference type="ARBA" id="ARBA00022989"/>
    </source>
</evidence>
<dbReference type="Gene3D" id="1.10.287.630">
    <property type="entry name" value="Helix hairpin bin"/>
    <property type="match status" value="1"/>
</dbReference>
<feature type="compositionally biased region" description="Low complexity" evidence="10">
    <location>
        <begin position="56"/>
        <end position="66"/>
    </location>
</feature>
<gene>
    <name evidence="13" type="primary">CNGC5a</name>
    <name evidence="13" type="ORF">CBR_g8849</name>
</gene>
<dbReference type="GO" id="GO:0016020">
    <property type="term" value="C:membrane"/>
    <property type="evidence" value="ECO:0007669"/>
    <property type="project" value="UniProtKB-SubCell"/>
</dbReference>
<keyword evidence="3" id="KW-0813">Transport</keyword>
<evidence type="ECO:0000256" key="8">
    <source>
        <dbReference type="ARBA" id="ARBA00023286"/>
    </source>
</evidence>
<feature type="transmembrane region" description="Helical" evidence="11">
    <location>
        <begin position="312"/>
        <end position="329"/>
    </location>
</feature>
<evidence type="ECO:0000256" key="1">
    <source>
        <dbReference type="ARBA" id="ARBA00004141"/>
    </source>
</evidence>
<dbReference type="InterPro" id="IPR014710">
    <property type="entry name" value="RmlC-like_jellyroll"/>
</dbReference>
<accession>A0A388KN00</accession>
<dbReference type="InterPro" id="IPR000595">
    <property type="entry name" value="cNMP-bd_dom"/>
</dbReference>
<evidence type="ECO:0000313" key="13">
    <source>
        <dbReference type="EMBL" id="GBG71430.1"/>
    </source>
</evidence>
<name>A0A388KN00_CHABU</name>
<keyword evidence="5 11" id="KW-1133">Transmembrane helix</keyword>
<sequence>MPVASGARRLSMSSLQLDDSRKVMAVAAHGRRLSMSDLQLDDNRKSMAAAAAAAATAAASASASAAEEPVRQACQGEGGGGGGGGGEGGGGEGGGGRGGIGGGRGEGRRGSGRGGGAVVERSSSRSFSAKPFEEDSCSDYVSDHSTSSNPQSLLLSASKPVASGCFWSILNPHSRFVRNWNKFFVVTCLTGVFIDPLIFFIFGVDGEMGCMYIRWRYALILTILRCITDLVHVFHIVFQFRIAYTARRREASSRPVLITNRKKIAYHYVKSCLILDVVAVLPLFQLAIWVLLPYLDAKIKRQDSLVVSFKTYLLLIILLQFVPRLLRIIPLMRRMERATGFVFETAWSSFLINFLVLLLASHIVGAIWYMLSIERLDGCMEHSCAHEVNCVNMYLDCPDVGNLDASIKEYTPKKLADRARWLNSSVIMHQCFHHHGGEYNFAEDDWQYGIYEEALPIILGHTKPLQLYLRCFFWGLQNLSNLADLLIPSGTSVSELLFCITIIITGLLLFALLVGNMQGFLHSLNKRKDEMRLRRKDMESWMRHMGLPSNITKRVRDYHRHKWAATRGVPEEEILEDLPEDLCFDIRSHLCLPLIQKVPLFAQMGEPLQKDICRRLKLQLFMKKSPVVLQGDPMNAMYFLLRGSVEERTTYGSQQSSVIVGHFKEGEVIGLELLDYLFSRSQLGELGNDGGLSRAEQSQREQERGGRRGGGQRRGGRGDNAIPVTLRFQSSNIITDGTSGDDGQAVESGQFRSPYTLMSLEFVEAFRLSAEDIKDILQSFQSDTSRLRQDQQRLQRAASRRRSLPWRVWAAMTIQRAWRSHVRRRSSQLPPLPLTRSNASQQQLHHRAHATGRRSGNS</sequence>
<organism evidence="13 14">
    <name type="scientific">Chara braunii</name>
    <name type="common">Braun's stonewort</name>
    <dbReference type="NCBI Taxonomy" id="69332"/>
    <lineage>
        <taxon>Eukaryota</taxon>
        <taxon>Viridiplantae</taxon>
        <taxon>Streptophyta</taxon>
        <taxon>Charophyceae</taxon>
        <taxon>Charales</taxon>
        <taxon>Characeae</taxon>
        <taxon>Chara</taxon>
    </lineage>
</organism>
<evidence type="ECO:0000256" key="10">
    <source>
        <dbReference type="SAM" id="MobiDB-lite"/>
    </source>
</evidence>
<feature type="region of interest" description="Disordered" evidence="10">
    <location>
        <begin position="688"/>
        <end position="721"/>
    </location>
</feature>
<feature type="region of interest" description="Disordered" evidence="10">
    <location>
        <begin position="56"/>
        <end position="135"/>
    </location>
</feature>
<dbReference type="Gene3D" id="2.60.120.10">
    <property type="entry name" value="Jelly Rolls"/>
    <property type="match status" value="1"/>
</dbReference>
<evidence type="ECO:0000256" key="7">
    <source>
        <dbReference type="ARBA" id="ARBA00023136"/>
    </source>
</evidence>
<dbReference type="Pfam" id="PF00520">
    <property type="entry name" value="Ion_trans"/>
    <property type="match status" value="1"/>
</dbReference>
<feature type="transmembrane region" description="Helical" evidence="11">
    <location>
        <begin position="215"/>
        <end position="238"/>
    </location>
</feature>
<feature type="transmembrane region" description="Helical" evidence="11">
    <location>
        <begin position="495"/>
        <end position="517"/>
    </location>
</feature>
<feature type="compositionally biased region" description="Gly residues" evidence="10">
    <location>
        <begin position="76"/>
        <end position="104"/>
    </location>
</feature>
<keyword evidence="14" id="KW-1185">Reference proteome</keyword>
<dbReference type="InterPro" id="IPR005821">
    <property type="entry name" value="Ion_trans_dom"/>
</dbReference>
<keyword evidence="4 11" id="KW-0812">Transmembrane</keyword>
<feature type="transmembrane region" description="Helical" evidence="11">
    <location>
        <begin position="183"/>
        <end position="203"/>
    </location>
</feature>
<feature type="domain" description="Cyclic nucleotide-binding" evidence="12">
    <location>
        <begin position="600"/>
        <end position="670"/>
    </location>
</feature>
<evidence type="ECO:0000256" key="2">
    <source>
        <dbReference type="ARBA" id="ARBA00010486"/>
    </source>
</evidence>
<dbReference type="CDD" id="cd00038">
    <property type="entry name" value="CAP_ED"/>
    <property type="match status" value="1"/>
</dbReference>
<dbReference type="Proteomes" id="UP000265515">
    <property type="component" value="Unassembled WGS sequence"/>
</dbReference>